<feature type="region of interest" description="Disordered" evidence="1">
    <location>
        <begin position="85"/>
        <end position="168"/>
    </location>
</feature>
<sequence>MSDNEGTKGKANTGWTDRERLTYLLSLIEHSDTKFNFKASIDLPSVHNYKDTTDTAQTAPLPAGRTVIACERMVGRLKNTLKDDLEALKNGTPLPTSNAGETPKATPRKTATPRKRKPKEDGETNGDAEGSPTKKGRGRAKTDAAAVPAAEDEEELKSEVKKEETEEV</sequence>
<evidence type="ECO:0000313" key="2">
    <source>
        <dbReference type="EMBL" id="KAF3045248.1"/>
    </source>
</evidence>
<protein>
    <submittedName>
        <fullName evidence="2">Uncharacterized protein</fullName>
    </submittedName>
</protein>
<dbReference type="Proteomes" id="UP000758155">
    <property type="component" value="Unassembled WGS sequence"/>
</dbReference>
<gene>
    <name evidence="2" type="ORF">E8E12_011047</name>
</gene>
<evidence type="ECO:0000313" key="3">
    <source>
        <dbReference type="Proteomes" id="UP000758155"/>
    </source>
</evidence>
<reference evidence="2" key="1">
    <citation type="submission" date="2019-04" db="EMBL/GenBank/DDBJ databases">
        <title>Sequencing of skin fungus with MAO and IRED activity.</title>
        <authorList>
            <person name="Marsaioli A.J."/>
            <person name="Bonatto J.M.C."/>
            <person name="Reis Junior O."/>
        </authorList>
    </citation>
    <scope>NUCLEOTIDE SEQUENCE</scope>
    <source>
        <strain evidence="2">28M1</strain>
    </source>
</reference>
<dbReference type="OrthoDB" id="5371646at2759"/>
<organism evidence="2 3">
    <name type="scientific">Didymella heteroderae</name>
    <dbReference type="NCBI Taxonomy" id="1769908"/>
    <lineage>
        <taxon>Eukaryota</taxon>
        <taxon>Fungi</taxon>
        <taxon>Dikarya</taxon>
        <taxon>Ascomycota</taxon>
        <taxon>Pezizomycotina</taxon>
        <taxon>Dothideomycetes</taxon>
        <taxon>Pleosporomycetidae</taxon>
        <taxon>Pleosporales</taxon>
        <taxon>Pleosporineae</taxon>
        <taxon>Didymellaceae</taxon>
        <taxon>Didymella</taxon>
    </lineage>
</organism>
<feature type="compositionally biased region" description="Basic and acidic residues" evidence="1">
    <location>
        <begin position="157"/>
        <end position="168"/>
    </location>
</feature>
<keyword evidence="3" id="KW-1185">Reference proteome</keyword>
<name>A0A9P4WYT8_9PLEO</name>
<proteinExistence type="predicted"/>
<evidence type="ECO:0000256" key="1">
    <source>
        <dbReference type="SAM" id="MobiDB-lite"/>
    </source>
</evidence>
<dbReference type="AlphaFoldDB" id="A0A9P4WYT8"/>
<comment type="caution">
    <text evidence="2">The sequence shown here is derived from an EMBL/GenBank/DDBJ whole genome shotgun (WGS) entry which is preliminary data.</text>
</comment>
<accession>A0A9P4WYT8</accession>
<dbReference type="EMBL" id="SWKV01000007">
    <property type="protein sequence ID" value="KAF3045248.1"/>
    <property type="molecule type" value="Genomic_DNA"/>
</dbReference>